<dbReference type="Proteomes" id="UP001189429">
    <property type="component" value="Unassembled WGS sequence"/>
</dbReference>
<proteinExistence type="predicted"/>
<comment type="caution">
    <text evidence="1">The sequence shown here is derived from an EMBL/GenBank/DDBJ whole genome shotgun (WGS) entry which is preliminary data.</text>
</comment>
<name>A0ABN9Q5A6_9DINO</name>
<accession>A0ABN9Q5A6</accession>
<dbReference type="EMBL" id="CAUYUJ010001903">
    <property type="protein sequence ID" value="CAK0798232.1"/>
    <property type="molecule type" value="Genomic_DNA"/>
</dbReference>
<evidence type="ECO:0000313" key="1">
    <source>
        <dbReference type="EMBL" id="CAK0798232.1"/>
    </source>
</evidence>
<protein>
    <submittedName>
        <fullName evidence="1">Uncharacterized protein</fullName>
    </submittedName>
</protein>
<gene>
    <name evidence="1" type="ORF">PCOR1329_LOCUS7047</name>
</gene>
<reference evidence="1" key="1">
    <citation type="submission" date="2023-10" db="EMBL/GenBank/DDBJ databases">
        <authorList>
            <person name="Chen Y."/>
            <person name="Shah S."/>
            <person name="Dougan E. K."/>
            <person name="Thang M."/>
            <person name="Chan C."/>
        </authorList>
    </citation>
    <scope>NUCLEOTIDE SEQUENCE [LARGE SCALE GENOMIC DNA]</scope>
</reference>
<evidence type="ECO:0000313" key="2">
    <source>
        <dbReference type="Proteomes" id="UP001189429"/>
    </source>
</evidence>
<keyword evidence="2" id="KW-1185">Reference proteome</keyword>
<sequence>MICANSLRHLNNNPAERIGYHDCFAYRTKSHEEFNGYGCGATLAATMFDGFHPQPVHSCFGGLALYKAEPFMRCNYDASVYDCEHVPFHWCMREHGSDGRMFMDPLLTTLYDNNIPQKCAVMTPRNELRPAGLQHLKIDR</sequence>
<organism evidence="1 2">
    <name type="scientific">Prorocentrum cordatum</name>
    <dbReference type="NCBI Taxonomy" id="2364126"/>
    <lineage>
        <taxon>Eukaryota</taxon>
        <taxon>Sar</taxon>
        <taxon>Alveolata</taxon>
        <taxon>Dinophyceae</taxon>
        <taxon>Prorocentrales</taxon>
        <taxon>Prorocentraceae</taxon>
        <taxon>Prorocentrum</taxon>
    </lineage>
</organism>